<dbReference type="PROSITE" id="PS51007">
    <property type="entry name" value="CYTC"/>
    <property type="match status" value="1"/>
</dbReference>
<sequence>MHAEELTEGTDPATAVARKGWQALARGLSPVLLACAVLPPAQGQTDTLPNPLPNTTPGDPTRGRAIVANRQLGTCLLCHTAPISEEPFQGNLAPNLAGTGSRWTVPQLRLRVADPARINPGTIMPSYHRGSGLARVAPAQQGKPLLSAQQIEDVVAYLATLRNPS</sequence>
<keyword evidence="1 4" id="KW-0349">Heme</keyword>
<dbReference type="EMBL" id="CP136508">
    <property type="protein sequence ID" value="WUR13007.1"/>
    <property type="molecule type" value="Genomic_DNA"/>
</dbReference>
<feature type="domain" description="Cytochrome c" evidence="5">
    <location>
        <begin position="58"/>
        <end position="162"/>
    </location>
</feature>
<evidence type="ECO:0000256" key="4">
    <source>
        <dbReference type="PROSITE-ProRule" id="PRU00433"/>
    </source>
</evidence>
<accession>A0ABZ1UJT0</accession>
<dbReference type="SUPFAM" id="SSF46626">
    <property type="entry name" value="Cytochrome c"/>
    <property type="match status" value="1"/>
</dbReference>
<dbReference type="InterPro" id="IPR030999">
    <property type="entry name" value="Thiosulf_SoxX"/>
</dbReference>
<reference evidence="6 7" key="1">
    <citation type="journal article" date="2019" name="Int. J. Syst. Evol. Microbiol.">
        <title>The Draft Whole-Genome Sequence of the Antibiotic Producer Empedobacter haloabium ATCC 31962 Provides Indications for Its Taxonomic Reclassification.</title>
        <authorList>
            <person name="Miess H."/>
            <person name="Arlt P."/>
            <person name="Apel A.K."/>
            <person name="Weber T."/>
            <person name="Nieselt K."/>
            <person name="Hanssen F."/>
            <person name="Czemmel S."/>
            <person name="Nahnsen S."/>
            <person name="Gross H."/>
        </authorList>
    </citation>
    <scope>NUCLEOTIDE SEQUENCE [LARGE SCALE GENOMIC DNA]</scope>
    <source>
        <strain evidence="6 7">ATCC 31962</strain>
    </source>
</reference>
<evidence type="ECO:0000256" key="2">
    <source>
        <dbReference type="ARBA" id="ARBA00022723"/>
    </source>
</evidence>
<name>A0ABZ1UJT0_9BURK</name>
<evidence type="ECO:0000313" key="7">
    <source>
        <dbReference type="Proteomes" id="UP000321323"/>
    </source>
</evidence>
<dbReference type="Pfam" id="PF00034">
    <property type="entry name" value="Cytochrom_C"/>
    <property type="match status" value="1"/>
</dbReference>
<evidence type="ECO:0000256" key="1">
    <source>
        <dbReference type="ARBA" id="ARBA00022617"/>
    </source>
</evidence>
<dbReference type="Gene3D" id="1.10.760.10">
    <property type="entry name" value="Cytochrome c-like domain"/>
    <property type="match status" value="1"/>
</dbReference>
<gene>
    <name evidence="6" type="primary">soxX</name>
    <name evidence="6" type="ORF">E7V67_025510</name>
</gene>
<protein>
    <submittedName>
        <fullName evidence="6">Sulfur oxidation c-type cytochrome SoxX</fullName>
    </submittedName>
</protein>
<evidence type="ECO:0000313" key="6">
    <source>
        <dbReference type="EMBL" id="WUR13007.1"/>
    </source>
</evidence>
<dbReference type="Proteomes" id="UP000321323">
    <property type="component" value="Chromosome"/>
</dbReference>
<dbReference type="InterPro" id="IPR009056">
    <property type="entry name" value="Cyt_c-like_dom"/>
</dbReference>
<dbReference type="NCBIfam" id="TIGR04485">
    <property type="entry name" value="thiosulf_SoxX"/>
    <property type="match status" value="1"/>
</dbReference>
<organism evidence="6 7">
    <name type="scientific">[Empedobacter] haloabium</name>
    <dbReference type="NCBI Taxonomy" id="592317"/>
    <lineage>
        <taxon>Bacteria</taxon>
        <taxon>Pseudomonadati</taxon>
        <taxon>Pseudomonadota</taxon>
        <taxon>Betaproteobacteria</taxon>
        <taxon>Burkholderiales</taxon>
        <taxon>Oxalobacteraceae</taxon>
        <taxon>Telluria group</taxon>
        <taxon>Telluria group incertae sedis</taxon>
    </lineage>
</organism>
<proteinExistence type="predicted"/>
<keyword evidence="3 4" id="KW-0408">Iron</keyword>
<keyword evidence="7" id="KW-1185">Reference proteome</keyword>
<evidence type="ECO:0000259" key="5">
    <source>
        <dbReference type="PROSITE" id="PS51007"/>
    </source>
</evidence>
<keyword evidence="2 4" id="KW-0479">Metal-binding</keyword>
<evidence type="ECO:0000256" key="3">
    <source>
        <dbReference type="ARBA" id="ARBA00023004"/>
    </source>
</evidence>
<dbReference type="InterPro" id="IPR036909">
    <property type="entry name" value="Cyt_c-like_dom_sf"/>
</dbReference>